<comment type="pathway">
    <text evidence="3 15">Amino-acid biosynthesis; L-tryptophan biosynthesis; L-tryptophan from chorismate: step 3/5.</text>
</comment>
<dbReference type="Pfam" id="PF00697">
    <property type="entry name" value="PRAI"/>
    <property type="match status" value="1"/>
</dbReference>
<dbReference type="GO" id="GO:0004425">
    <property type="term" value="F:indole-3-glycerol-phosphate synthase activity"/>
    <property type="evidence" value="ECO:0007669"/>
    <property type="project" value="UniProtKB-EC"/>
</dbReference>
<name>A0AA90PIV5_9HELI</name>
<dbReference type="Pfam" id="PF00218">
    <property type="entry name" value="IGPS"/>
    <property type="match status" value="1"/>
</dbReference>
<keyword evidence="11 15" id="KW-0413">Isomerase</keyword>
<dbReference type="EMBL" id="JAUPEV010000004">
    <property type="protein sequence ID" value="MDO7252938.1"/>
    <property type="molecule type" value="Genomic_DNA"/>
</dbReference>
<feature type="domain" description="N-(5'phosphoribosyl) anthranilate isomerase (PRAI)" evidence="17">
    <location>
        <begin position="287"/>
        <end position="490"/>
    </location>
</feature>
<dbReference type="InterPro" id="IPR013785">
    <property type="entry name" value="Aldolase_TIM"/>
</dbReference>
<keyword evidence="12" id="KW-0456">Lyase</keyword>
<dbReference type="PANTHER" id="PTHR22854">
    <property type="entry name" value="TRYPTOPHAN BIOSYNTHESIS PROTEIN"/>
    <property type="match status" value="1"/>
</dbReference>
<dbReference type="SUPFAM" id="SSF51366">
    <property type="entry name" value="Ribulose-phoshate binding barrel"/>
    <property type="match status" value="2"/>
</dbReference>
<evidence type="ECO:0000256" key="13">
    <source>
        <dbReference type="ARBA" id="ARBA00023268"/>
    </source>
</evidence>
<keyword evidence="13" id="KW-0511">Multifunctional enzyme</keyword>
<sequence length="497" mass="55213">MTMVEVLKNITQKRDCKISNLGFGFGHRIPQKREVPLSPPKFDPNTPLMIAEIKRASPSAGKIGDISEPTNLAQIYLNNGAKVISILTEEDYFNGSLIDLMSVKNTFKNTTILRKDFIQYAEEIEISYLAGADMVLIIIAMFMDDKAKEIELQKILSECKKYSLTPLFEIHNQRECDFALKLEPSILGINSRSLHTFEIDKNKALNLKSLIPNSIKTIFESGIHSSFDGYLAGSFGFDGMLCGSYLVKNEGKNLPNLIKAYQKGKKQKNSFFSAVFQKLYSNATPIIKICGITNIDDAISCAEAGADMIGLIMVKQSPRYQDQKSIKEISKALNKLYPNILKVGVITNEKSSLISAKELLKEGILDCLQLHSCDPFSPNNFASTDLREADFNFYICVNLEDISEYPKDFVSPFVLLDSKCVLGGGSGKSIPLEELQKLKNNGIDLFIAGGIGEQNISEILALKPKMVDINSKVESAVGKKDIMKVKNIIQIIKTYPN</sequence>
<dbReference type="GO" id="GO:0004640">
    <property type="term" value="F:phosphoribosylanthranilate isomerase activity"/>
    <property type="evidence" value="ECO:0007669"/>
    <property type="project" value="UniProtKB-UniRule"/>
</dbReference>
<evidence type="ECO:0000256" key="3">
    <source>
        <dbReference type="ARBA" id="ARBA00004664"/>
    </source>
</evidence>
<organism evidence="19 20">
    <name type="scientific">Helicobacter cappadocius</name>
    <dbReference type="NCBI Taxonomy" id="3063998"/>
    <lineage>
        <taxon>Bacteria</taxon>
        <taxon>Pseudomonadati</taxon>
        <taxon>Campylobacterota</taxon>
        <taxon>Epsilonproteobacteria</taxon>
        <taxon>Campylobacterales</taxon>
        <taxon>Helicobacteraceae</taxon>
        <taxon>Helicobacter</taxon>
    </lineage>
</organism>
<evidence type="ECO:0000256" key="11">
    <source>
        <dbReference type="ARBA" id="ARBA00023235"/>
    </source>
</evidence>
<evidence type="ECO:0000313" key="18">
    <source>
        <dbReference type="EMBL" id="MDO7252938.1"/>
    </source>
</evidence>
<evidence type="ECO:0000256" key="10">
    <source>
        <dbReference type="ARBA" id="ARBA00023141"/>
    </source>
</evidence>
<comment type="catalytic activity">
    <reaction evidence="2">
        <text>1-(2-carboxyphenylamino)-1-deoxy-D-ribulose 5-phosphate + H(+) = (1S,2R)-1-C-(indol-3-yl)glycerol 3-phosphate + CO2 + H2O</text>
        <dbReference type="Rhea" id="RHEA:23476"/>
        <dbReference type="ChEBI" id="CHEBI:15377"/>
        <dbReference type="ChEBI" id="CHEBI:15378"/>
        <dbReference type="ChEBI" id="CHEBI:16526"/>
        <dbReference type="ChEBI" id="CHEBI:58613"/>
        <dbReference type="ChEBI" id="CHEBI:58866"/>
        <dbReference type="EC" id="4.1.1.48"/>
    </reaction>
</comment>
<reference evidence="19 21" key="1">
    <citation type="submission" date="2023-07" db="EMBL/GenBank/DDBJ databases">
        <title>Unpublished Manusciprt.</title>
        <authorList>
            <person name="Aydin F."/>
            <person name="Tarhane S."/>
            <person name="Saticioglu I.B."/>
            <person name="Karakaya E."/>
            <person name="Abay S."/>
            <person name="Guran O."/>
            <person name="Bozkurt E."/>
            <person name="Uzum N."/>
            <person name="Olgun K."/>
            <person name="Jablonski D."/>
        </authorList>
    </citation>
    <scope>NUCLEOTIDE SEQUENCE</scope>
    <source>
        <strain evidence="21">faydin-H75</strain>
        <strain evidence="19">Faydin-H76</strain>
    </source>
</reference>
<evidence type="ECO:0000256" key="6">
    <source>
        <dbReference type="ARBA" id="ARBA00009847"/>
    </source>
</evidence>
<dbReference type="Gene3D" id="3.20.20.70">
    <property type="entry name" value="Aldolase class I"/>
    <property type="match status" value="2"/>
</dbReference>
<evidence type="ECO:0000256" key="5">
    <source>
        <dbReference type="ARBA" id="ARBA00007902"/>
    </source>
</evidence>
<accession>A0AA90PIV5</accession>
<evidence type="ECO:0000256" key="15">
    <source>
        <dbReference type="HAMAP-Rule" id="MF_00135"/>
    </source>
</evidence>
<dbReference type="InterPro" id="IPR001240">
    <property type="entry name" value="PRAI_dom"/>
</dbReference>
<dbReference type="CDD" id="cd00331">
    <property type="entry name" value="IGPS"/>
    <property type="match status" value="1"/>
</dbReference>
<dbReference type="HAMAP" id="MF_00135">
    <property type="entry name" value="PRAI"/>
    <property type="match status" value="1"/>
</dbReference>
<comment type="similarity">
    <text evidence="5">In the N-terminal section; belongs to the TrpC family.</text>
</comment>
<dbReference type="InterPro" id="IPR001468">
    <property type="entry name" value="Indole-3-GlycerolPSynthase_CS"/>
</dbReference>
<evidence type="ECO:0000256" key="9">
    <source>
        <dbReference type="ARBA" id="ARBA00022822"/>
    </source>
</evidence>
<keyword evidence="21" id="KW-1185">Reference proteome</keyword>
<evidence type="ECO:0000256" key="14">
    <source>
        <dbReference type="ARBA" id="ARBA00025592"/>
    </source>
</evidence>
<protein>
    <recommendedName>
        <fullName evidence="15">N-(5'-phosphoribosyl)anthranilate isomerase</fullName>
        <shortName evidence="15">PRAI</shortName>
        <ecNumber evidence="15">5.3.1.24</ecNumber>
    </recommendedName>
</protein>
<evidence type="ECO:0000256" key="12">
    <source>
        <dbReference type="ARBA" id="ARBA00023239"/>
    </source>
</evidence>
<feature type="domain" description="Indole-3-glycerol phosphate synthase" evidence="16">
    <location>
        <begin position="45"/>
        <end position="251"/>
    </location>
</feature>
<evidence type="ECO:0000256" key="4">
    <source>
        <dbReference type="ARBA" id="ARBA00004696"/>
    </source>
</evidence>
<dbReference type="InterPro" id="IPR013798">
    <property type="entry name" value="Indole-3-glycerol_P_synth_dom"/>
</dbReference>
<dbReference type="InterPro" id="IPR045186">
    <property type="entry name" value="Indole-3-glycerol_P_synth"/>
</dbReference>
<dbReference type="Proteomes" id="UP001240777">
    <property type="component" value="Unassembled WGS sequence"/>
</dbReference>
<comment type="similarity">
    <text evidence="15">Belongs to the TrpF family.</text>
</comment>
<evidence type="ECO:0000259" key="16">
    <source>
        <dbReference type="Pfam" id="PF00218"/>
    </source>
</evidence>
<dbReference type="CDD" id="cd00405">
    <property type="entry name" value="PRAI"/>
    <property type="match status" value="1"/>
</dbReference>
<comment type="catalytic activity">
    <reaction evidence="1 15">
        <text>N-(5-phospho-beta-D-ribosyl)anthranilate = 1-(2-carboxyphenylamino)-1-deoxy-D-ribulose 5-phosphate</text>
        <dbReference type="Rhea" id="RHEA:21540"/>
        <dbReference type="ChEBI" id="CHEBI:18277"/>
        <dbReference type="ChEBI" id="CHEBI:58613"/>
        <dbReference type="EC" id="5.3.1.24"/>
    </reaction>
</comment>
<dbReference type="PANTHER" id="PTHR22854:SF2">
    <property type="entry name" value="INDOLE-3-GLYCEROL-PHOSPHATE SYNTHASE"/>
    <property type="match status" value="1"/>
</dbReference>
<gene>
    <name evidence="15" type="primary">trpF</name>
    <name evidence="18" type="ORF">Q5I04_03290</name>
    <name evidence="19" type="ORF">Q5I06_04710</name>
</gene>
<keyword evidence="8" id="KW-0210">Decarboxylase</keyword>
<dbReference type="Proteomes" id="UP001177258">
    <property type="component" value="Unassembled WGS sequence"/>
</dbReference>
<reference evidence="18" key="2">
    <citation type="submission" date="2023-07" db="EMBL/GenBank/DDBJ databases">
        <authorList>
            <person name="Aydin F."/>
            <person name="Tarhane S."/>
            <person name="Saticioglu I.B."/>
            <person name="Karakaya E."/>
            <person name="Abay S."/>
            <person name="Guran O."/>
            <person name="Bozkurt E."/>
            <person name="Uzum N."/>
            <person name="Olgun K."/>
            <person name="Jablonski D."/>
        </authorList>
    </citation>
    <scope>NUCLEOTIDE SEQUENCE</scope>
    <source>
        <strain evidence="18">Faydin-H75</strain>
    </source>
</reference>
<dbReference type="EMBL" id="JAUYZK010000005">
    <property type="protein sequence ID" value="MDP2539072.1"/>
    <property type="molecule type" value="Genomic_DNA"/>
</dbReference>
<evidence type="ECO:0000313" key="19">
    <source>
        <dbReference type="EMBL" id="MDP2539072.1"/>
    </source>
</evidence>
<keyword evidence="10 15" id="KW-0057">Aromatic amino acid biosynthesis</keyword>
<keyword evidence="9 15" id="KW-0822">Tryptophan biosynthesis</keyword>
<dbReference type="RefSeq" id="WP_305516784.1">
    <property type="nucleotide sequence ID" value="NZ_JAUPEV010000004.1"/>
</dbReference>
<comment type="similarity">
    <text evidence="6">In the C-terminal section; belongs to the TrpF family.</text>
</comment>
<proteinExistence type="inferred from homology"/>
<dbReference type="AlphaFoldDB" id="A0AA90PIV5"/>
<evidence type="ECO:0000256" key="2">
    <source>
        <dbReference type="ARBA" id="ARBA00001633"/>
    </source>
</evidence>
<evidence type="ECO:0000313" key="21">
    <source>
        <dbReference type="Proteomes" id="UP001240777"/>
    </source>
</evidence>
<evidence type="ECO:0000256" key="7">
    <source>
        <dbReference type="ARBA" id="ARBA00022605"/>
    </source>
</evidence>
<dbReference type="GO" id="GO:0000162">
    <property type="term" value="P:L-tryptophan biosynthetic process"/>
    <property type="evidence" value="ECO:0007669"/>
    <property type="project" value="UniProtKB-UniRule"/>
</dbReference>
<evidence type="ECO:0000256" key="1">
    <source>
        <dbReference type="ARBA" id="ARBA00001164"/>
    </source>
</evidence>
<comment type="function">
    <text evidence="14">Bifunctional enzyme that catalyzes two sequential steps of tryptophan biosynthetic pathway. The first reaction is catalyzed by the isomerase, coded by the TrpF domain; the second reaction is catalyzed by the synthase, coded by the TrpC domain.</text>
</comment>
<dbReference type="EC" id="5.3.1.24" evidence="15"/>
<dbReference type="PROSITE" id="PS00614">
    <property type="entry name" value="IGPS"/>
    <property type="match status" value="1"/>
</dbReference>
<evidence type="ECO:0000259" key="17">
    <source>
        <dbReference type="Pfam" id="PF00697"/>
    </source>
</evidence>
<dbReference type="InterPro" id="IPR011060">
    <property type="entry name" value="RibuloseP-bd_barrel"/>
</dbReference>
<keyword evidence="7 15" id="KW-0028">Amino-acid biosynthesis</keyword>
<comment type="pathway">
    <text evidence="4">Amino-acid biosynthesis; L-tryptophan biosynthesis; L-tryptophan from chorismate: step 4/5.</text>
</comment>
<evidence type="ECO:0000256" key="8">
    <source>
        <dbReference type="ARBA" id="ARBA00022793"/>
    </source>
</evidence>
<evidence type="ECO:0000313" key="20">
    <source>
        <dbReference type="Proteomes" id="UP001177258"/>
    </source>
</evidence>
<reference evidence="18 20" key="3">
    <citation type="journal article" date="2024" name="Syst. Appl. Microbiol.">
        <title>Helicobacter cappadocius sp. nov., from lizards: The first psychrotrophic Helicobacter species.</title>
        <authorList>
            <person name="Aydin F."/>
            <person name="Tarhane S."/>
            <person name="Karakaya E."/>
            <person name="Abay S."/>
            <person name="Kayman T."/>
            <person name="Guran O."/>
            <person name="Bozkurt E."/>
            <person name="Uzum N."/>
            <person name="Avci A."/>
            <person name="Olgun K."/>
            <person name="Jablonski D."/>
            <person name="Guran C."/>
            <person name="Burcin Saticioglu I."/>
        </authorList>
    </citation>
    <scope>NUCLEOTIDE SEQUENCE [LARGE SCALE GENOMIC DNA]</scope>
    <source>
        <strain evidence="18">Faydin-H75</strain>
        <strain evidence="20">faydin-H76</strain>
    </source>
</reference>
<comment type="caution">
    <text evidence="19">The sequence shown here is derived from an EMBL/GenBank/DDBJ whole genome shotgun (WGS) entry which is preliminary data.</text>
</comment>